<dbReference type="EMBL" id="CP020114">
    <property type="protein sequence ID" value="AVZ30292.1"/>
    <property type="molecule type" value="Genomic_DNA"/>
</dbReference>
<dbReference type="Proteomes" id="UP000244056">
    <property type="component" value="Chromosome"/>
</dbReference>
<dbReference type="KEGG" id="nsp:BMF81_01672"/>
<dbReference type="AlphaFoldDB" id="A0A2S0Q7G7"/>
<organism evidence="1 2">
    <name type="scientific">Nodularia spumigena UHCC 0039</name>
    <dbReference type="NCBI Taxonomy" id="1914872"/>
    <lineage>
        <taxon>Bacteria</taxon>
        <taxon>Bacillati</taxon>
        <taxon>Cyanobacteriota</taxon>
        <taxon>Cyanophyceae</taxon>
        <taxon>Nostocales</taxon>
        <taxon>Nodulariaceae</taxon>
        <taxon>Nodularia</taxon>
    </lineage>
</organism>
<proteinExistence type="predicted"/>
<sequence>MSCCTWVIGSRQGTYKVAHTFLLEPGRWTMEGNWLERHGMPISVKGMTLVAWSRDNWFTMATKLIFPSSDRSEISLQYKGRLDNGERQYSFLLQHNVLGKIEGEGWIGVDTIMQHYWVIGDRQRRSGFETIHRISEQTYYLSSTFMAGHVLTNTMEASLQRQSA</sequence>
<protein>
    <submittedName>
        <fullName evidence="1">Uncharacterized protein</fullName>
    </submittedName>
</protein>
<reference evidence="1 2" key="1">
    <citation type="submission" date="2017-03" db="EMBL/GenBank/DDBJ databases">
        <title>Comparative genomics of the toxic Baltic Sea cyanobacteria Nodularia spumigena UHCC 0039 and its response on varying salinity.</title>
        <authorList>
            <person name="Teikari J.E."/>
        </authorList>
    </citation>
    <scope>NUCLEOTIDE SEQUENCE [LARGE SCALE GENOMIC DNA]</scope>
    <source>
        <strain evidence="1 2">UHCC 0039</strain>
    </source>
</reference>
<accession>A0A2S0Q7G7</accession>
<gene>
    <name evidence="1" type="ORF">BMF81_01672</name>
</gene>
<name>A0A2S0Q7G7_NODSP</name>
<evidence type="ECO:0000313" key="1">
    <source>
        <dbReference type="EMBL" id="AVZ30292.1"/>
    </source>
</evidence>
<evidence type="ECO:0000313" key="2">
    <source>
        <dbReference type="Proteomes" id="UP000244056"/>
    </source>
</evidence>